<evidence type="ECO:0000313" key="2">
    <source>
        <dbReference type="Proteomes" id="UP000305778"/>
    </source>
</evidence>
<dbReference type="EMBL" id="SUMC01000032">
    <property type="protein sequence ID" value="TKA08302.1"/>
    <property type="molecule type" value="Genomic_DNA"/>
</dbReference>
<keyword evidence="2" id="KW-1185">Reference proteome</keyword>
<sequence>MLKRVAGDGGLVLDVTAFDVLAQGGGQPADRVAEGGGRQMLILDPRTGQVLGLETTFTKDDDEYKVKAGDVMSYEAWLT</sequence>
<gene>
    <name evidence="1" type="ORF">FCI23_28965</name>
</gene>
<accession>A0A4U0SFV1</accession>
<organism evidence="1 2">
    <name type="scientific">Actinacidiphila oryziradicis</name>
    <dbReference type="NCBI Taxonomy" id="2571141"/>
    <lineage>
        <taxon>Bacteria</taxon>
        <taxon>Bacillati</taxon>
        <taxon>Actinomycetota</taxon>
        <taxon>Actinomycetes</taxon>
        <taxon>Kitasatosporales</taxon>
        <taxon>Streptomycetaceae</taxon>
        <taxon>Actinacidiphila</taxon>
    </lineage>
</organism>
<name>A0A4U0SFV1_9ACTN</name>
<dbReference type="Proteomes" id="UP000305778">
    <property type="component" value="Unassembled WGS sequence"/>
</dbReference>
<proteinExistence type="predicted"/>
<reference evidence="1 2" key="1">
    <citation type="submission" date="2019-04" db="EMBL/GenBank/DDBJ databases">
        <title>Streptomyces oryziradicis sp. nov., a novel actinomycete isolated from rhizosphere soil of rice (Oryza sativa L.).</title>
        <authorList>
            <person name="Li C."/>
        </authorList>
    </citation>
    <scope>NUCLEOTIDE SEQUENCE [LARGE SCALE GENOMIC DNA]</scope>
    <source>
        <strain evidence="1 2">NEAU-C40</strain>
    </source>
</reference>
<comment type="caution">
    <text evidence="1">The sequence shown here is derived from an EMBL/GenBank/DDBJ whole genome shotgun (WGS) entry which is preliminary data.</text>
</comment>
<dbReference type="AlphaFoldDB" id="A0A4U0SFV1"/>
<protein>
    <submittedName>
        <fullName evidence="1">Uncharacterized protein</fullName>
    </submittedName>
</protein>
<evidence type="ECO:0000313" key="1">
    <source>
        <dbReference type="EMBL" id="TKA08302.1"/>
    </source>
</evidence>
<dbReference type="OrthoDB" id="3425969at2"/>